<dbReference type="GO" id="GO:0016491">
    <property type="term" value="F:oxidoreductase activity"/>
    <property type="evidence" value="ECO:0007669"/>
    <property type="project" value="UniProtKB-KW"/>
</dbReference>
<comment type="caution">
    <text evidence="5">The sequence shown here is derived from an EMBL/GenBank/DDBJ whole genome shotgun (WGS) entry which is preliminary data.</text>
</comment>
<evidence type="ECO:0000259" key="4">
    <source>
        <dbReference type="Pfam" id="PF01593"/>
    </source>
</evidence>
<proteinExistence type="inferred from homology"/>
<dbReference type="Gene3D" id="3.50.50.60">
    <property type="entry name" value="FAD/NAD(P)-binding domain"/>
    <property type="match status" value="1"/>
</dbReference>
<gene>
    <name evidence="5" type="ORF">CROQUDRAFT_649867</name>
</gene>
<evidence type="ECO:0000313" key="6">
    <source>
        <dbReference type="Proteomes" id="UP000886653"/>
    </source>
</evidence>
<name>A0A9P6NVM6_9BASI</name>
<dbReference type="OrthoDB" id="5046242at2759"/>
<evidence type="ECO:0000256" key="1">
    <source>
        <dbReference type="ARBA" id="ARBA00005995"/>
    </source>
</evidence>
<feature type="domain" description="Amine oxidase" evidence="4">
    <location>
        <begin position="54"/>
        <end position="585"/>
    </location>
</feature>
<accession>A0A9P6NVM6</accession>
<dbReference type="Proteomes" id="UP000886653">
    <property type="component" value="Unassembled WGS sequence"/>
</dbReference>
<dbReference type="Pfam" id="PF01593">
    <property type="entry name" value="Amino_oxidase"/>
    <property type="match status" value="1"/>
</dbReference>
<dbReference type="InterPro" id="IPR050281">
    <property type="entry name" value="Flavin_monoamine_oxidase"/>
</dbReference>
<feature type="compositionally biased region" description="Low complexity" evidence="3">
    <location>
        <begin position="402"/>
        <end position="424"/>
    </location>
</feature>
<feature type="region of interest" description="Disordered" evidence="3">
    <location>
        <begin position="1"/>
        <end position="27"/>
    </location>
</feature>
<dbReference type="EMBL" id="MU167208">
    <property type="protein sequence ID" value="KAG0152457.1"/>
    <property type="molecule type" value="Genomic_DNA"/>
</dbReference>
<feature type="region of interest" description="Disordered" evidence="3">
    <location>
        <begin position="402"/>
        <end position="425"/>
    </location>
</feature>
<evidence type="ECO:0000313" key="5">
    <source>
        <dbReference type="EMBL" id="KAG0152457.1"/>
    </source>
</evidence>
<dbReference type="GO" id="GO:0003682">
    <property type="term" value="F:chromatin binding"/>
    <property type="evidence" value="ECO:0007669"/>
    <property type="project" value="TreeGrafter"/>
</dbReference>
<sequence>MASNNFSKIDSSSNNHHHNNRKPEPKLVSDAVQTSLAEHAEVREAHVVIVGAGMSGLSAGLKLARLDYEVVIVEARDRVGGRIETRAFKNDESEHEKGVIDLGASFLHGVEGNPLVELMKEFKQPVHFEDEEEPIKIYSSDGPALPDDVSKKLKAHAYHTFFESARTDSQAADSPDLAASLGSYLYDSKSPLFEAASGPEERVVLAHLVGGLESWTGAALEQVALRWWGFEREFGGKDGVVSCGYGTLVNLMAQEFVRLGGKLMLGHECLGLEHDAEAGLVRTYVQPTAPDHLPRDEDDGRIPRPAEQAGFPHSLAPPITLQSSYSICTLPLGVLKAIVAGDKVPRNFFNPPLPARRQQAIKRTGFGLLNKVILRYERPWWPVNAPWLVLLPLAHSGSLRSSSSSASLSSSKSSASSDSSSPSSVWPCIRASNTGTSMLESTIFATSVKVQNYVPITGEPALVFFFGASAGEAIEELTDDAVAEMMHAKLAAHLDVNEEDEPEGPSECIVTRWRADRFSRGSYAYIPPYLKEAWSDEPATPLDIMEMSRPLWNGRLGWAGEHCQVDHYACVHGPHMSGCEEAERIHVAFQASASASAV</sequence>
<dbReference type="InterPro" id="IPR002937">
    <property type="entry name" value="Amino_oxidase"/>
</dbReference>
<dbReference type="InterPro" id="IPR036188">
    <property type="entry name" value="FAD/NAD-bd_sf"/>
</dbReference>
<protein>
    <recommendedName>
        <fullName evidence="4">Amine oxidase domain-containing protein</fullName>
    </recommendedName>
</protein>
<dbReference type="PANTHER" id="PTHR10742:SF386">
    <property type="entry name" value="LYSINE-SPECIFIC HISTONE DEMETHYLASE 1A"/>
    <property type="match status" value="1"/>
</dbReference>
<dbReference type="GO" id="GO:0050660">
    <property type="term" value="F:flavin adenine dinucleotide binding"/>
    <property type="evidence" value="ECO:0007669"/>
    <property type="project" value="TreeGrafter"/>
</dbReference>
<dbReference type="SUPFAM" id="SSF54373">
    <property type="entry name" value="FAD-linked reductases, C-terminal domain"/>
    <property type="match status" value="1"/>
</dbReference>
<organism evidence="5 6">
    <name type="scientific">Cronartium quercuum f. sp. fusiforme G11</name>
    <dbReference type="NCBI Taxonomy" id="708437"/>
    <lineage>
        <taxon>Eukaryota</taxon>
        <taxon>Fungi</taxon>
        <taxon>Dikarya</taxon>
        <taxon>Basidiomycota</taxon>
        <taxon>Pucciniomycotina</taxon>
        <taxon>Pucciniomycetes</taxon>
        <taxon>Pucciniales</taxon>
        <taxon>Coleosporiaceae</taxon>
        <taxon>Cronartium</taxon>
    </lineage>
</organism>
<dbReference type="Gene3D" id="3.90.660.10">
    <property type="match status" value="1"/>
</dbReference>
<dbReference type="AlphaFoldDB" id="A0A9P6NVM6"/>
<dbReference type="PANTHER" id="PTHR10742">
    <property type="entry name" value="FLAVIN MONOAMINE OXIDASE"/>
    <property type="match status" value="1"/>
</dbReference>
<dbReference type="SUPFAM" id="SSF51905">
    <property type="entry name" value="FAD/NAD(P)-binding domain"/>
    <property type="match status" value="1"/>
</dbReference>
<keyword evidence="6" id="KW-1185">Reference proteome</keyword>
<comment type="similarity">
    <text evidence="1">Belongs to the flavin monoamine oxidase family.</text>
</comment>
<keyword evidence="2" id="KW-0560">Oxidoreductase</keyword>
<evidence type="ECO:0000256" key="2">
    <source>
        <dbReference type="ARBA" id="ARBA00023002"/>
    </source>
</evidence>
<reference evidence="5" key="1">
    <citation type="submission" date="2013-11" db="EMBL/GenBank/DDBJ databases">
        <title>Genome sequence of the fusiform rust pathogen reveals effectors for host alternation and coevolution with pine.</title>
        <authorList>
            <consortium name="DOE Joint Genome Institute"/>
            <person name="Smith K."/>
            <person name="Pendleton A."/>
            <person name="Kubisiak T."/>
            <person name="Anderson C."/>
            <person name="Salamov A."/>
            <person name="Aerts A."/>
            <person name="Riley R."/>
            <person name="Clum A."/>
            <person name="Lindquist E."/>
            <person name="Ence D."/>
            <person name="Campbell M."/>
            <person name="Kronenberg Z."/>
            <person name="Feau N."/>
            <person name="Dhillon B."/>
            <person name="Hamelin R."/>
            <person name="Burleigh J."/>
            <person name="Smith J."/>
            <person name="Yandell M."/>
            <person name="Nelson C."/>
            <person name="Grigoriev I."/>
            <person name="Davis J."/>
        </authorList>
    </citation>
    <scope>NUCLEOTIDE SEQUENCE</scope>
    <source>
        <strain evidence="5">G11</strain>
    </source>
</reference>
<feature type="compositionally biased region" description="Polar residues" evidence="3">
    <location>
        <begin position="1"/>
        <end position="10"/>
    </location>
</feature>
<evidence type="ECO:0000256" key="3">
    <source>
        <dbReference type="SAM" id="MobiDB-lite"/>
    </source>
</evidence>
<dbReference type="GO" id="GO:0006338">
    <property type="term" value="P:chromatin remodeling"/>
    <property type="evidence" value="ECO:0007669"/>
    <property type="project" value="TreeGrafter"/>
</dbReference>